<dbReference type="Proteomes" id="UP000760860">
    <property type="component" value="Unassembled WGS sequence"/>
</dbReference>
<gene>
    <name evidence="7" type="ORF">PC110_g19428</name>
    <name evidence="2" type="ORF">PC113_g14803</name>
    <name evidence="3" type="ORF">PC115_g14816</name>
    <name evidence="4" type="ORF">PC117_g15572</name>
    <name evidence="5" type="ORF">PC118_g15391</name>
    <name evidence="6" type="ORF">PC129_g13537</name>
</gene>
<evidence type="ECO:0000313" key="8">
    <source>
        <dbReference type="Proteomes" id="UP000251314"/>
    </source>
</evidence>
<dbReference type="STRING" id="29920.A0A329RHA6"/>
<dbReference type="PANTHER" id="PTHR34415">
    <property type="entry name" value="INTEGRASE CATALYTIC DOMAIN-CONTAINING PROTEIN"/>
    <property type="match status" value="1"/>
</dbReference>
<protein>
    <recommendedName>
        <fullName evidence="1">DUF7869 domain-containing protein</fullName>
    </recommendedName>
</protein>
<dbReference type="Proteomes" id="UP000735874">
    <property type="component" value="Unassembled WGS sequence"/>
</dbReference>
<dbReference type="EMBL" id="RCMG01000525">
    <property type="protein sequence ID" value="KAG2852696.1"/>
    <property type="molecule type" value="Genomic_DNA"/>
</dbReference>
<proteinExistence type="predicted"/>
<dbReference type="EMBL" id="RCMV01000547">
    <property type="protein sequence ID" value="KAG3215575.1"/>
    <property type="molecule type" value="Genomic_DNA"/>
</dbReference>
<dbReference type="Proteomes" id="UP000697107">
    <property type="component" value="Unassembled WGS sequence"/>
</dbReference>
<evidence type="ECO:0000313" key="4">
    <source>
        <dbReference type="EMBL" id="KAG2923896.1"/>
    </source>
</evidence>
<evidence type="ECO:0000313" key="2">
    <source>
        <dbReference type="EMBL" id="KAG2852696.1"/>
    </source>
</evidence>
<dbReference type="Proteomes" id="UP000774804">
    <property type="component" value="Unassembled WGS sequence"/>
</dbReference>
<comment type="caution">
    <text evidence="7">The sequence shown here is derived from an EMBL/GenBank/DDBJ whole genome shotgun (WGS) entry which is preliminary data.</text>
</comment>
<evidence type="ECO:0000259" key="1">
    <source>
        <dbReference type="Pfam" id="PF25273"/>
    </source>
</evidence>
<dbReference type="AlphaFoldDB" id="A0A329RHA6"/>
<feature type="domain" description="DUF7869" evidence="1">
    <location>
        <begin position="4"/>
        <end position="95"/>
    </location>
</feature>
<reference evidence="2" key="2">
    <citation type="submission" date="2018-10" db="EMBL/GenBank/DDBJ databases">
        <title>Effector identification in a new, highly contiguous assembly of the strawberry crown rot pathogen Phytophthora cactorum.</title>
        <authorList>
            <person name="Armitage A.D."/>
            <person name="Nellist C.F."/>
            <person name="Bates H."/>
            <person name="Vickerstaff R.J."/>
            <person name="Harrison R.J."/>
        </authorList>
    </citation>
    <scope>NUCLEOTIDE SEQUENCE</scope>
    <source>
        <strain evidence="2">15-7</strain>
        <strain evidence="3">4032</strain>
        <strain evidence="4">4040</strain>
        <strain evidence="5">P415</strain>
        <strain evidence="6">P421</strain>
    </source>
</reference>
<sequence length="187" mass="21344">MGRLQHIDYKFLVKGHTKNACDRDFGLILKHNSTKDIWTMDHLVEAIEAAARKATTVHVPRGSDFFKTYKEVLTELFESLDGIQQLQVFSMDCAQLGVVSCRKGPEASVVEKDVRRKIDGIWAPKEKVIRMMTEHIETLPPLPPKAEKMAQMYQTIRPYVPVEFRNDPVYEKPSTQQDANAKATKKA</sequence>
<name>A0A329RHA6_9STRA</name>
<dbReference type="EMBL" id="RCMK01000524">
    <property type="protein sequence ID" value="KAG2923896.1"/>
    <property type="molecule type" value="Genomic_DNA"/>
</dbReference>
<reference evidence="7 8" key="1">
    <citation type="submission" date="2018-01" db="EMBL/GenBank/DDBJ databases">
        <title>Draft genome of the strawberry crown rot pathogen Phytophthora cactorum.</title>
        <authorList>
            <person name="Armitage A.D."/>
            <person name="Lysoe E."/>
            <person name="Nellist C.F."/>
            <person name="Harrison R.J."/>
            <person name="Brurberg M.B."/>
        </authorList>
    </citation>
    <scope>NUCLEOTIDE SEQUENCE [LARGE SCALE GENOMIC DNA]</scope>
    <source>
        <strain evidence="7 8">10300</strain>
    </source>
</reference>
<dbReference type="PANTHER" id="PTHR34415:SF1">
    <property type="entry name" value="INTEGRASE CATALYTIC DOMAIN-CONTAINING PROTEIN"/>
    <property type="match status" value="1"/>
</dbReference>
<dbReference type="OrthoDB" id="111404at2759"/>
<dbReference type="Proteomes" id="UP000736787">
    <property type="component" value="Unassembled WGS sequence"/>
</dbReference>
<dbReference type="EMBL" id="MJFZ01000929">
    <property type="protein sequence ID" value="RAW24143.1"/>
    <property type="molecule type" value="Genomic_DNA"/>
</dbReference>
<dbReference type="Pfam" id="PF25273">
    <property type="entry name" value="DUF7869"/>
    <property type="match status" value="1"/>
</dbReference>
<evidence type="ECO:0000313" key="6">
    <source>
        <dbReference type="EMBL" id="KAG3215575.1"/>
    </source>
</evidence>
<evidence type="ECO:0000313" key="5">
    <source>
        <dbReference type="EMBL" id="KAG2972960.1"/>
    </source>
</evidence>
<dbReference type="InterPro" id="IPR057191">
    <property type="entry name" value="DUF7869"/>
</dbReference>
<dbReference type="EMBL" id="RCML01000596">
    <property type="protein sequence ID" value="KAG2972960.1"/>
    <property type="molecule type" value="Genomic_DNA"/>
</dbReference>
<evidence type="ECO:0000313" key="3">
    <source>
        <dbReference type="EMBL" id="KAG2904886.1"/>
    </source>
</evidence>
<organism evidence="7 8">
    <name type="scientific">Phytophthora cactorum</name>
    <dbReference type="NCBI Taxonomy" id="29920"/>
    <lineage>
        <taxon>Eukaryota</taxon>
        <taxon>Sar</taxon>
        <taxon>Stramenopiles</taxon>
        <taxon>Oomycota</taxon>
        <taxon>Peronosporomycetes</taxon>
        <taxon>Peronosporales</taxon>
        <taxon>Peronosporaceae</taxon>
        <taxon>Phytophthora</taxon>
    </lineage>
</organism>
<evidence type="ECO:0000313" key="7">
    <source>
        <dbReference type="EMBL" id="RAW24143.1"/>
    </source>
</evidence>
<dbReference type="Proteomes" id="UP000251314">
    <property type="component" value="Unassembled WGS sequence"/>
</dbReference>
<dbReference type="VEuPathDB" id="FungiDB:PC110_g19428"/>
<accession>A0A329RHA6</accession>
<dbReference type="EMBL" id="RCMI01000579">
    <property type="protein sequence ID" value="KAG2904886.1"/>
    <property type="molecule type" value="Genomic_DNA"/>
</dbReference>
<keyword evidence="8" id="KW-1185">Reference proteome</keyword>